<gene>
    <name evidence="2" type="ORF">F5891DRAFT_1186502</name>
</gene>
<protein>
    <submittedName>
        <fullName evidence="2">Uncharacterized protein</fullName>
    </submittedName>
</protein>
<feature type="compositionally biased region" description="Pro residues" evidence="1">
    <location>
        <begin position="108"/>
        <end position="120"/>
    </location>
</feature>
<dbReference type="Proteomes" id="UP001195769">
    <property type="component" value="Unassembled WGS sequence"/>
</dbReference>
<feature type="region of interest" description="Disordered" evidence="1">
    <location>
        <begin position="86"/>
        <end position="121"/>
    </location>
</feature>
<organism evidence="2 3">
    <name type="scientific">Suillus fuscotomentosus</name>
    <dbReference type="NCBI Taxonomy" id="1912939"/>
    <lineage>
        <taxon>Eukaryota</taxon>
        <taxon>Fungi</taxon>
        <taxon>Dikarya</taxon>
        <taxon>Basidiomycota</taxon>
        <taxon>Agaricomycotina</taxon>
        <taxon>Agaricomycetes</taxon>
        <taxon>Agaricomycetidae</taxon>
        <taxon>Boletales</taxon>
        <taxon>Suillineae</taxon>
        <taxon>Suillaceae</taxon>
        <taxon>Suillus</taxon>
    </lineage>
</organism>
<proteinExistence type="predicted"/>
<dbReference type="AlphaFoldDB" id="A0AAD4EA01"/>
<comment type="caution">
    <text evidence="2">The sequence shown here is derived from an EMBL/GenBank/DDBJ whole genome shotgun (WGS) entry which is preliminary data.</text>
</comment>
<dbReference type="RefSeq" id="XP_041227969.1">
    <property type="nucleotide sequence ID" value="XM_041366703.1"/>
</dbReference>
<evidence type="ECO:0000313" key="2">
    <source>
        <dbReference type="EMBL" id="KAG1902394.1"/>
    </source>
</evidence>
<dbReference type="EMBL" id="JABBWK010000017">
    <property type="protein sequence ID" value="KAG1902394.1"/>
    <property type="molecule type" value="Genomic_DNA"/>
</dbReference>
<name>A0AAD4EA01_9AGAM</name>
<dbReference type="GeneID" id="64661001"/>
<sequence length="175" mass="19164">MNNHTTSSVPVVEYTCGHTKVAVDEYYPCGACIGRVLMPACCVDLIAGATVALFRRPEHAKDFHSVVRDVMRDIYLADVIKNGEEADGEHAEQQDEAGQDGEVVCPPNSSPSPLPSPSPSPLDSGCMPTYCIDLIANKVVGFLYRPEYLERLRCVIRDVVFELHNAEKNGVDTKP</sequence>
<evidence type="ECO:0000256" key="1">
    <source>
        <dbReference type="SAM" id="MobiDB-lite"/>
    </source>
</evidence>
<keyword evidence="3" id="KW-1185">Reference proteome</keyword>
<accession>A0AAD4EA01</accession>
<reference evidence="2" key="1">
    <citation type="journal article" date="2020" name="New Phytol.">
        <title>Comparative genomics reveals dynamic genome evolution in host specialist ectomycorrhizal fungi.</title>
        <authorList>
            <person name="Lofgren L.A."/>
            <person name="Nguyen N.H."/>
            <person name="Vilgalys R."/>
            <person name="Ruytinx J."/>
            <person name="Liao H.L."/>
            <person name="Branco S."/>
            <person name="Kuo A."/>
            <person name="LaButti K."/>
            <person name="Lipzen A."/>
            <person name="Andreopoulos W."/>
            <person name="Pangilinan J."/>
            <person name="Riley R."/>
            <person name="Hundley H."/>
            <person name="Na H."/>
            <person name="Barry K."/>
            <person name="Grigoriev I.V."/>
            <person name="Stajich J.E."/>
            <person name="Kennedy P.G."/>
        </authorList>
    </citation>
    <scope>NUCLEOTIDE SEQUENCE</scope>
    <source>
        <strain evidence="2">FC203</strain>
    </source>
</reference>
<evidence type="ECO:0000313" key="3">
    <source>
        <dbReference type="Proteomes" id="UP001195769"/>
    </source>
</evidence>